<dbReference type="InterPro" id="IPR004254">
    <property type="entry name" value="AdipoR/HlyIII-related"/>
</dbReference>
<accession>A0A564Z9F6</accession>
<protein>
    <recommendedName>
        <fullName evidence="9">Monocyte to macrophage differentiation protein</fullName>
    </recommendedName>
</protein>
<keyword evidence="5 6" id="KW-0472">Membrane</keyword>
<dbReference type="GO" id="GO:0016020">
    <property type="term" value="C:membrane"/>
    <property type="evidence" value="ECO:0007669"/>
    <property type="project" value="UniProtKB-SubCell"/>
</dbReference>
<evidence type="ECO:0000256" key="1">
    <source>
        <dbReference type="ARBA" id="ARBA00004141"/>
    </source>
</evidence>
<evidence type="ECO:0000256" key="6">
    <source>
        <dbReference type="SAM" id="Phobius"/>
    </source>
</evidence>
<comment type="subcellular location">
    <subcellularLocation>
        <location evidence="1">Membrane</location>
        <topology evidence="1">Multi-pass membrane protein</topology>
    </subcellularLocation>
</comment>
<reference evidence="7 8" key="1">
    <citation type="submission" date="2019-07" db="EMBL/GenBank/DDBJ databases">
        <authorList>
            <person name="Jastrzebski P J."/>
            <person name="Paukszto L."/>
            <person name="Jastrzebski P J."/>
        </authorList>
    </citation>
    <scope>NUCLEOTIDE SEQUENCE [LARGE SCALE GENOMIC DNA]</scope>
    <source>
        <strain evidence="7 8">WMS-il1</strain>
    </source>
</reference>
<dbReference type="PANTHER" id="PTHR20855">
    <property type="entry name" value="ADIPOR/PROGESTIN RECEPTOR-RELATED"/>
    <property type="match status" value="1"/>
</dbReference>
<evidence type="ECO:0000256" key="3">
    <source>
        <dbReference type="ARBA" id="ARBA00022692"/>
    </source>
</evidence>
<dbReference type="AlphaFoldDB" id="A0A564Z9F6"/>
<evidence type="ECO:0000313" key="7">
    <source>
        <dbReference type="EMBL" id="VUZ56056.1"/>
    </source>
</evidence>
<dbReference type="Pfam" id="PF03006">
    <property type="entry name" value="HlyIII"/>
    <property type="match status" value="1"/>
</dbReference>
<keyword evidence="8" id="KW-1185">Reference proteome</keyword>
<keyword evidence="4 6" id="KW-1133">Transmembrane helix</keyword>
<sequence>MHYLDRLFIFLFIAASYTPWLSLREFEMDMGQMMLKVIWSTAICGAVYQYHWRTKYAFLSLILYFTMATLPVASLPYMKDRSGMGEMLLGGVVYTTGTFFYRMDGRIPLAHAIWHCFVTLAAFIHFYATEYHLFSH</sequence>
<evidence type="ECO:0000256" key="4">
    <source>
        <dbReference type="ARBA" id="ARBA00022989"/>
    </source>
</evidence>
<evidence type="ECO:0000256" key="5">
    <source>
        <dbReference type="ARBA" id="ARBA00023136"/>
    </source>
</evidence>
<proteinExistence type="inferred from homology"/>
<feature type="transmembrane region" description="Helical" evidence="6">
    <location>
        <begin position="57"/>
        <end position="75"/>
    </location>
</feature>
<gene>
    <name evidence="7" type="ORF">WMSIL1_LOCUS13759</name>
</gene>
<dbReference type="Proteomes" id="UP000321570">
    <property type="component" value="Unassembled WGS sequence"/>
</dbReference>
<feature type="transmembrane region" description="Helical" evidence="6">
    <location>
        <begin position="109"/>
        <end position="128"/>
    </location>
</feature>
<evidence type="ECO:0008006" key="9">
    <source>
        <dbReference type="Google" id="ProtNLM"/>
    </source>
</evidence>
<dbReference type="EMBL" id="CABIJS010000697">
    <property type="protein sequence ID" value="VUZ56056.1"/>
    <property type="molecule type" value="Genomic_DNA"/>
</dbReference>
<organism evidence="7 8">
    <name type="scientific">Hymenolepis diminuta</name>
    <name type="common">Rat tapeworm</name>
    <dbReference type="NCBI Taxonomy" id="6216"/>
    <lineage>
        <taxon>Eukaryota</taxon>
        <taxon>Metazoa</taxon>
        <taxon>Spiralia</taxon>
        <taxon>Lophotrochozoa</taxon>
        <taxon>Platyhelminthes</taxon>
        <taxon>Cestoda</taxon>
        <taxon>Eucestoda</taxon>
        <taxon>Cyclophyllidea</taxon>
        <taxon>Hymenolepididae</taxon>
        <taxon>Hymenolepis</taxon>
    </lineage>
</organism>
<feature type="transmembrane region" description="Helical" evidence="6">
    <location>
        <begin position="6"/>
        <end position="23"/>
    </location>
</feature>
<keyword evidence="3 6" id="KW-0812">Transmembrane</keyword>
<evidence type="ECO:0000313" key="8">
    <source>
        <dbReference type="Proteomes" id="UP000321570"/>
    </source>
</evidence>
<evidence type="ECO:0000256" key="2">
    <source>
        <dbReference type="ARBA" id="ARBA00007018"/>
    </source>
</evidence>
<dbReference type="PANTHER" id="PTHR20855:SF3">
    <property type="entry name" value="LD03007P"/>
    <property type="match status" value="1"/>
</dbReference>
<name>A0A564Z9F6_HYMDI</name>
<comment type="similarity">
    <text evidence="2">Belongs to the ADIPOR family.</text>
</comment>